<accession>A0A832V3N3</accession>
<gene>
    <name evidence="9" type="primary">pfdB</name>
    <name evidence="10" type="ORF">H1011_00760</name>
</gene>
<dbReference type="GO" id="GO:0016272">
    <property type="term" value="C:prefoldin complex"/>
    <property type="evidence" value="ECO:0007669"/>
    <property type="project" value="UniProtKB-UniRule"/>
</dbReference>
<dbReference type="Pfam" id="PF01920">
    <property type="entry name" value="Prefoldin_2"/>
    <property type="match status" value="1"/>
</dbReference>
<evidence type="ECO:0000313" key="11">
    <source>
        <dbReference type="Proteomes" id="UP000604391"/>
    </source>
</evidence>
<dbReference type="SUPFAM" id="SSF46579">
    <property type="entry name" value="Prefoldin"/>
    <property type="match status" value="1"/>
</dbReference>
<dbReference type="InterPro" id="IPR009053">
    <property type="entry name" value="Prefoldin"/>
</dbReference>
<dbReference type="HAMAP" id="MF_00307">
    <property type="entry name" value="PfdB"/>
    <property type="match status" value="1"/>
</dbReference>
<evidence type="ECO:0000256" key="4">
    <source>
        <dbReference type="ARBA" id="ARBA00016304"/>
    </source>
</evidence>
<evidence type="ECO:0000256" key="1">
    <source>
        <dbReference type="ARBA" id="ARBA00004496"/>
    </source>
</evidence>
<evidence type="ECO:0000313" key="10">
    <source>
        <dbReference type="EMBL" id="HIJ99339.1"/>
    </source>
</evidence>
<evidence type="ECO:0000256" key="2">
    <source>
        <dbReference type="ARBA" id="ARBA00008045"/>
    </source>
</evidence>
<comment type="function">
    <text evidence="7 9">Molecular chaperone capable of stabilizing a range of proteins. Seems to fulfill an ATP-independent, HSP70-like function in archaeal de novo protein folding.</text>
</comment>
<dbReference type="CDD" id="cd23162">
    <property type="entry name" value="Prefoldin_beta_GimC"/>
    <property type="match status" value="1"/>
</dbReference>
<comment type="subcellular location">
    <subcellularLocation>
        <location evidence="1 9">Cytoplasm</location>
    </subcellularLocation>
</comment>
<dbReference type="InterPro" id="IPR002777">
    <property type="entry name" value="PFD_beta-like"/>
</dbReference>
<dbReference type="AlphaFoldDB" id="A0A832V3N3"/>
<dbReference type="GO" id="GO:0005737">
    <property type="term" value="C:cytoplasm"/>
    <property type="evidence" value="ECO:0007669"/>
    <property type="project" value="UniProtKB-SubCell"/>
</dbReference>
<evidence type="ECO:0000256" key="3">
    <source>
        <dbReference type="ARBA" id="ARBA00011716"/>
    </source>
</evidence>
<dbReference type="Gene3D" id="1.10.287.370">
    <property type="match status" value="1"/>
</dbReference>
<dbReference type="Proteomes" id="UP000604391">
    <property type="component" value="Unassembled WGS sequence"/>
</dbReference>
<evidence type="ECO:0000256" key="9">
    <source>
        <dbReference type="HAMAP-Rule" id="MF_00307"/>
    </source>
</evidence>
<dbReference type="EMBL" id="DVAD01000004">
    <property type="protein sequence ID" value="HIJ99339.1"/>
    <property type="molecule type" value="Genomic_DNA"/>
</dbReference>
<comment type="caution">
    <text evidence="10">The sequence shown here is derived from an EMBL/GenBank/DDBJ whole genome shotgun (WGS) entry which is preliminary data.</text>
</comment>
<protein>
    <recommendedName>
        <fullName evidence="4 9">Prefoldin subunit beta</fullName>
    </recommendedName>
    <alternativeName>
        <fullName evidence="8 9">GimC subunit beta</fullName>
    </alternativeName>
</protein>
<keyword evidence="11" id="KW-1185">Reference proteome</keyword>
<dbReference type="GO" id="GO:0051082">
    <property type="term" value="F:unfolded protein binding"/>
    <property type="evidence" value="ECO:0007669"/>
    <property type="project" value="UniProtKB-UniRule"/>
</dbReference>
<dbReference type="NCBIfam" id="TIGR02338">
    <property type="entry name" value="gimC_beta"/>
    <property type="match status" value="1"/>
</dbReference>
<comment type="subunit">
    <text evidence="3 9">Heterohexamer of two alpha and four beta subunits.</text>
</comment>
<proteinExistence type="inferred from homology"/>
<evidence type="ECO:0000256" key="8">
    <source>
        <dbReference type="ARBA" id="ARBA00033461"/>
    </source>
</evidence>
<organism evidence="10 11">
    <name type="scientific">Candidatus Undinarchaeum marinum</name>
    <dbReference type="NCBI Taxonomy" id="2756141"/>
    <lineage>
        <taxon>Archaea</taxon>
        <taxon>Candidatus Undinarchaeota</taxon>
        <taxon>Candidatus Undinarchaeia</taxon>
        <taxon>Candidatus Undinarchaeales</taxon>
        <taxon>Candidatus Undinarchaeaceae</taxon>
        <taxon>Candidatus Undinarchaeum</taxon>
    </lineage>
</organism>
<dbReference type="GO" id="GO:0006457">
    <property type="term" value="P:protein folding"/>
    <property type="evidence" value="ECO:0007669"/>
    <property type="project" value="UniProtKB-UniRule"/>
</dbReference>
<comment type="similarity">
    <text evidence="2 9">Belongs to the prefoldin subunit beta family.</text>
</comment>
<evidence type="ECO:0000256" key="6">
    <source>
        <dbReference type="ARBA" id="ARBA00023186"/>
    </source>
</evidence>
<evidence type="ECO:0000256" key="5">
    <source>
        <dbReference type="ARBA" id="ARBA00022490"/>
    </source>
</evidence>
<sequence>MSEETKNTLREFQEYQQQLRMILTQKTQLEMRFAETKKALDEISKHNPSEVYKIVGQVMLKTDSDKAKKGLDDEAEIIDVRLKSLKKQETSVNNKLKAIQEKLEGSFKPPAQGGAQ</sequence>
<keyword evidence="5 9" id="KW-0963">Cytoplasm</keyword>
<reference evidence="10 11" key="1">
    <citation type="journal article" name="Nat. Commun.">
        <title>Undinarchaeota illuminate DPANN phylogeny and the impact of gene transfer on archaeal evolution.</title>
        <authorList>
            <person name="Dombrowski N."/>
            <person name="Williams T.A."/>
            <person name="Sun J."/>
            <person name="Woodcroft B.J."/>
            <person name="Lee J.H."/>
            <person name="Minh B.Q."/>
            <person name="Rinke C."/>
            <person name="Spang A."/>
        </authorList>
    </citation>
    <scope>NUCLEOTIDE SEQUENCE [LARGE SCALE GENOMIC DNA]</scope>
    <source>
        <strain evidence="10">MAG_bin17</strain>
    </source>
</reference>
<name>A0A832V3N3_9ARCH</name>
<evidence type="ECO:0000256" key="7">
    <source>
        <dbReference type="ARBA" id="ARBA00025077"/>
    </source>
</evidence>
<keyword evidence="6 9" id="KW-0143">Chaperone</keyword>
<dbReference type="InterPro" id="IPR012713">
    <property type="entry name" value="PfdB"/>
</dbReference>